<dbReference type="PANTHER" id="PTHR39963:SF1">
    <property type="entry name" value="MNMC-LIKE METHYLTRANSFERASE DOMAIN-CONTAINING PROTEIN"/>
    <property type="match status" value="1"/>
</dbReference>
<feature type="domain" description="MnmC-like methyltransferase" evidence="1">
    <location>
        <begin position="117"/>
        <end position="203"/>
    </location>
</feature>
<proteinExistence type="predicted"/>
<comment type="caution">
    <text evidence="2">The sequence shown here is derived from an EMBL/GenBank/DDBJ whole genome shotgun (WGS) entry which is preliminary data.</text>
</comment>
<gene>
    <name evidence="2" type="ORF">CQA43_01175</name>
</gene>
<dbReference type="OrthoDB" id="9786494at2"/>
<protein>
    <recommendedName>
        <fullName evidence="1">MnmC-like methyltransferase domain-containing protein</fullName>
    </recommendedName>
</protein>
<dbReference type="AlphaFoldDB" id="A0A3D8IIG2"/>
<organism evidence="2 3">
    <name type="scientific">Helicobacter ganmani</name>
    <dbReference type="NCBI Taxonomy" id="60246"/>
    <lineage>
        <taxon>Bacteria</taxon>
        <taxon>Pseudomonadati</taxon>
        <taxon>Campylobacterota</taxon>
        <taxon>Epsilonproteobacteria</taxon>
        <taxon>Campylobacterales</taxon>
        <taxon>Helicobacteraceae</taxon>
        <taxon>Helicobacter</taxon>
    </lineage>
</organism>
<dbReference type="PANTHER" id="PTHR39963">
    <property type="entry name" value="SLL0983 PROTEIN"/>
    <property type="match status" value="1"/>
</dbReference>
<dbReference type="GO" id="GO:0016645">
    <property type="term" value="F:oxidoreductase activity, acting on the CH-NH group of donors"/>
    <property type="evidence" value="ECO:0007669"/>
    <property type="project" value="InterPro"/>
</dbReference>
<keyword evidence="3" id="KW-1185">Reference proteome</keyword>
<dbReference type="InterPro" id="IPR029063">
    <property type="entry name" value="SAM-dependent_MTases_sf"/>
</dbReference>
<accession>A0A3D8IIG2</accession>
<dbReference type="Proteomes" id="UP000256650">
    <property type="component" value="Unassembled WGS sequence"/>
</dbReference>
<dbReference type="RefSeq" id="WP_115550778.1">
    <property type="nucleotide sequence ID" value="NZ_CAPHNE010000053.1"/>
</dbReference>
<reference evidence="2 3" key="1">
    <citation type="submission" date="2018-04" db="EMBL/GenBank/DDBJ databases">
        <title>Novel Campyloabacter and Helicobacter Species and Strains.</title>
        <authorList>
            <person name="Mannion A.J."/>
            <person name="Shen Z."/>
            <person name="Fox J.G."/>
        </authorList>
    </citation>
    <scope>NUCLEOTIDE SEQUENCE [LARGE SCALE GENOMIC DNA]</scope>
    <source>
        <strain evidence="2 3">MIT 99-5101</strain>
    </source>
</reference>
<dbReference type="Pfam" id="PF05430">
    <property type="entry name" value="Methyltransf_30"/>
    <property type="match status" value="1"/>
</dbReference>
<evidence type="ECO:0000313" key="2">
    <source>
        <dbReference type="EMBL" id="RDU64444.1"/>
    </source>
</evidence>
<name>A0A3D8IIG2_9HELI</name>
<dbReference type="GeneID" id="82534903"/>
<dbReference type="InterPro" id="IPR008471">
    <property type="entry name" value="MnmC-like_methylTransf"/>
</dbReference>
<sequence>MQIFTGDSSITLYNAQFDESYHNAKDGALQETLHKHILPALFLCAKEPILNVLDMCFGLGFNTLCLSLMARLQGFEGKIVIHSPELDSALLPKLLKHPYPQELESERAILESLVTTHYYKRQNLEIILHLGEAREILKSFLLSNRLKIPFHCIFQDPFSPVKNRNLWTYEYFKILYKISAENVIITTYSHHSSMLYSAFLAGFYAYKLQQKCVRDSIVFTKTQEIPTLALENILQITPVNLAHKIKTNPNLWGLYDE</sequence>
<evidence type="ECO:0000259" key="1">
    <source>
        <dbReference type="Pfam" id="PF05430"/>
    </source>
</evidence>
<dbReference type="EMBL" id="NXLS01000001">
    <property type="protein sequence ID" value="RDU64444.1"/>
    <property type="molecule type" value="Genomic_DNA"/>
</dbReference>
<dbReference type="Gene3D" id="3.40.50.150">
    <property type="entry name" value="Vaccinia Virus protein VP39"/>
    <property type="match status" value="1"/>
</dbReference>
<evidence type="ECO:0000313" key="3">
    <source>
        <dbReference type="Proteomes" id="UP000256650"/>
    </source>
</evidence>